<dbReference type="InterPro" id="IPR003439">
    <property type="entry name" value="ABC_transporter-like_ATP-bd"/>
</dbReference>
<comment type="subcellular location">
    <subcellularLocation>
        <location evidence="1">Cell membrane</location>
        <topology evidence="1">Multi-pass membrane protein</topology>
    </subcellularLocation>
</comment>
<dbReference type="PROSITE" id="PS00211">
    <property type="entry name" value="ABC_TRANSPORTER_1"/>
    <property type="match status" value="1"/>
</dbReference>
<evidence type="ECO:0000256" key="1">
    <source>
        <dbReference type="ARBA" id="ARBA00004651"/>
    </source>
</evidence>
<dbReference type="SUPFAM" id="SSF90123">
    <property type="entry name" value="ABC transporter transmembrane region"/>
    <property type="match status" value="1"/>
</dbReference>
<dbReference type="InterPro" id="IPR027417">
    <property type="entry name" value="P-loop_NTPase"/>
</dbReference>
<dbReference type="Pfam" id="PF00005">
    <property type="entry name" value="ABC_tran"/>
    <property type="match status" value="1"/>
</dbReference>
<evidence type="ECO:0000256" key="4">
    <source>
        <dbReference type="ARBA" id="ARBA00022840"/>
    </source>
</evidence>
<feature type="domain" description="ABC transmembrane type-1" evidence="9">
    <location>
        <begin position="21"/>
        <end position="303"/>
    </location>
</feature>
<dbReference type="SUPFAM" id="SSF52540">
    <property type="entry name" value="P-loop containing nucleoside triphosphate hydrolases"/>
    <property type="match status" value="1"/>
</dbReference>
<dbReference type="GO" id="GO:0034040">
    <property type="term" value="F:ATPase-coupled lipid transmembrane transporter activity"/>
    <property type="evidence" value="ECO:0007669"/>
    <property type="project" value="TreeGrafter"/>
</dbReference>
<dbReference type="RefSeq" id="WP_203935132.1">
    <property type="nucleotide sequence ID" value="NZ_BOPH01000155.1"/>
</dbReference>
<dbReference type="GO" id="GO:0016887">
    <property type="term" value="F:ATP hydrolysis activity"/>
    <property type="evidence" value="ECO:0007669"/>
    <property type="project" value="InterPro"/>
</dbReference>
<evidence type="ECO:0000313" key="10">
    <source>
        <dbReference type="EMBL" id="GIJ75370.1"/>
    </source>
</evidence>
<gene>
    <name evidence="10" type="ORF">Voc01_102870</name>
</gene>
<dbReference type="PANTHER" id="PTHR24221">
    <property type="entry name" value="ATP-BINDING CASSETTE SUB-FAMILY B"/>
    <property type="match status" value="1"/>
</dbReference>
<feature type="transmembrane region" description="Helical" evidence="7">
    <location>
        <begin position="246"/>
        <end position="265"/>
    </location>
</feature>
<reference evidence="10" key="1">
    <citation type="submission" date="2021-01" db="EMBL/GenBank/DDBJ databases">
        <title>Whole genome shotgun sequence of Virgisporangium ochraceum NBRC 16418.</title>
        <authorList>
            <person name="Komaki H."/>
            <person name="Tamura T."/>
        </authorList>
    </citation>
    <scope>NUCLEOTIDE SEQUENCE</scope>
    <source>
        <strain evidence="10">NBRC 16418</strain>
    </source>
</reference>
<dbReference type="PROSITE" id="PS50893">
    <property type="entry name" value="ABC_TRANSPORTER_2"/>
    <property type="match status" value="1"/>
</dbReference>
<proteinExistence type="predicted"/>
<protein>
    <submittedName>
        <fullName evidence="10">Multidrug ABC transporter permease</fullName>
    </submittedName>
</protein>
<dbReference type="Gene3D" id="1.20.1560.10">
    <property type="entry name" value="ABC transporter type 1, transmembrane domain"/>
    <property type="match status" value="1"/>
</dbReference>
<feature type="transmembrane region" description="Helical" evidence="7">
    <location>
        <begin position="54"/>
        <end position="75"/>
    </location>
</feature>
<dbReference type="InterPro" id="IPR003593">
    <property type="entry name" value="AAA+_ATPase"/>
</dbReference>
<comment type="caution">
    <text evidence="10">The sequence shown here is derived from an EMBL/GenBank/DDBJ whole genome shotgun (WGS) entry which is preliminary data.</text>
</comment>
<evidence type="ECO:0000256" key="6">
    <source>
        <dbReference type="ARBA" id="ARBA00023136"/>
    </source>
</evidence>
<dbReference type="PROSITE" id="PS50929">
    <property type="entry name" value="ABC_TM1F"/>
    <property type="match status" value="1"/>
</dbReference>
<dbReference type="AlphaFoldDB" id="A0A8J4EH20"/>
<feature type="domain" description="ABC transporter" evidence="8">
    <location>
        <begin position="337"/>
        <end position="583"/>
    </location>
</feature>
<evidence type="ECO:0000256" key="5">
    <source>
        <dbReference type="ARBA" id="ARBA00022989"/>
    </source>
</evidence>
<dbReference type="GO" id="GO:0140359">
    <property type="term" value="F:ABC-type transporter activity"/>
    <property type="evidence" value="ECO:0007669"/>
    <property type="project" value="InterPro"/>
</dbReference>
<dbReference type="PANTHER" id="PTHR24221:SF654">
    <property type="entry name" value="ATP-BINDING CASSETTE SUB-FAMILY B MEMBER 6"/>
    <property type="match status" value="1"/>
</dbReference>
<accession>A0A8J4EH20</accession>
<dbReference type="Gene3D" id="3.40.50.300">
    <property type="entry name" value="P-loop containing nucleotide triphosphate hydrolases"/>
    <property type="match status" value="1"/>
</dbReference>
<dbReference type="SMART" id="SM00382">
    <property type="entry name" value="AAA"/>
    <property type="match status" value="1"/>
</dbReference>
<keyword evidence="5 7" id="KW-1133">Transmembrane helix</keyword>
<evidence type="ECO:0000313" key="11">
    <source>
        <dbReference type="Proteomes" id="UP000635606"/>
    </source>
</evidence>
<feature type="transmembrane region" description="Helical" evidence="7">
    <location>
        <begin position="157"/>
        <end position="177"/>
    </location>
</feature>
<sequence length="593" mass="62662">MRTALAAVALAWRASRWGVTGLVVLNLLGAAGPVVATWLTKLVIDGLVGGAGPLGWYAVGLGAVGLVAAVTPHAVRYVRAELGRRVGVRSRDELMSAVGRFVGLGRFEEPAFVDRLRLAQRAGVSSPNGVLDGAVGVLGACLALVGFLGSLLVLSPLMAGIVVVAAAPAFAAQLVVARRRAAAMWDIGPVERREFFYLTLLSSVEAVKELRVFGTGSLLRQRMLADRRTADAALRRVDRHELRTQALLVLLSAGVAAGGLVWAVVAARAGRLTVGDVSMFVGAVAGVQGALTGLVTQTATTHQHLLLFGHHRDVVTAGTDLPVAGSAVAAPPLSRGIELRDVWFRYSPEHPWVLRGVTLTVPCGTSMALVGLNGAGKSTVVKLLCRFYDPTRGSIRWDGVDLRDLDPRSLRRRIGAVFQDFACYELSASDNIGLGDADAVNDPGRIVAAARLAGAHGTLAGLPHGYDTQLTRLFLGENDATGVVLSGGQWQRVALARAVVRADADLLICDEPNAGLDADAEYEVHRMLRAHRAGRTSVLVSHRLSALRDADRIVVLDGGTVVEEGDHAALLRADGTYARLFARQADGYREPVP</sequence>
<dbReference type="InterPro" id="IPR017871">
    <property type="entry name" value="ABC_transporter-like_CS"/>
</dbReference>
<evidence type="ECO:0000256" key="7">
    <source>
        <dbReference type="SAM" id="Phobius"/>
    </source>
</evidence>
<feature type="transmembrane region" description="Helical" evidence="7">
    <location>
        <begin position="130"/>
        <end position="151"/>
    </location>
</feature>
<keyword evidence="4" id="KW-0067">ATP-binding</keyword>
<dbReference type="GO" id="GO:0005886">
    <property type="term" value="C:plasma membrane"/>
    <property type="evidence" value="ECO:0007669"/>
    <property type="project" value="UniProtKB-SubCell"/>
</dbReference>
<dbReference type="InterPro" id="IPR011527">
    <property type="entry name" value="ABC1_TM_dom"/>
</dbReference>
<name>A0A8J4EH20_9ACTN</name>
<keyword evidence="11" id="KW-1185">Reference proteome</keyword>
<dbReference type="InterPro" id="IPR039421">
    <property type="entry name" value="Type_1_exporter"/>
</dbReference>
<evidence type="ECO:0000259" key="9">
    <source>
        <dbReference type="PROSITE" id="PS50929"/>
    </source>
</evidence>
<organism evidence="10 11">
    <name type="scientific">Virgisporangium ochraceum</name>
    <dbReference type="NCBI Taxonomy" id="65505"/>
    <lineage>
        <taxon>Bacteria</taxon>
        <taxon>Bacillati</taxon>
        <taxon>Actinomycetota</taxon>
        <taxon>Actinomycetes</taxon>
        <taxon>Micromonosporales</taxon>
        <taxon>Micromonosporaceae</taxon>
        <taxon>Virgisporangium</taxon>
    </lineage>
</organism>
<keyword evidence="2 7" id="KW-0812">Transmembrane</keyword>
<keyword evidence="3" id="KW-0547">Nucleotide-binding</keyword>
<dbReference type="GO" id="GO:0005524">
    <property type="term" value="F:ATP binding"/>
    <property type="evidence" value="ECO:0007669"/>
    <property type="project" value="UniProtKB-KW"/>
</dbReference>
<evidence type="ECO:0000256" key="2">
    <source>
        <dbReference type="ARBA" id="ARBA00022692"/>
    </source>
</evidence>
<keyword evidence="6 7" id="KW-0472">Membrane</keyword>
<evidence type="ECO:0000256" key="3">
    <source>
        <dbReference type="ARBA" id="ARBA00022741"/>
    </source>
</evidence>
<evidence type="ECO:0000259" key="8">
    <source>
        <dbReference type="PROSITE" id="PS50893"/>
    </source>
</evidence>
<dbReference type="Proteomes" id="UP000635606">
    <property type="component" value="Unassembled WGS sequence"/>
</dbReference>
<dbReference type="EMBL" id="BOPH01000155">
    <property type="protein sequence ID" value="GIJ75370.1"/>
    <property type="molecule type" value="Genomic_DNA"/>
</dbReference>
<dbReference type="InterPro" id="IPR036640">
    <property type="entry name" value="ABC1_TM_sf"/>
</dbReference>